<dbReference type="Proteomes" id="UP000077266">
    <property type="component" value="Unassembled WGS sequence"/>
</dbReference>
<reference evidence="2 3" key="1">
    <citation type="journal article" date="2016" name="Mol. Biol. Evol.">
        <title>Comparative Genomics of Early-Diverging Mushroom-Forming Fungi Provides Insights into the Origins of Lignocellulose Decay Capabilities.</title>
        <authorList>
            <person name="Nagy L.G."/>
            <person name="Riley R."/>
            <person name="Tritt A."/>
            <person name="Adam C."/>
            <person name="Daum C."/>
            <person name="Floudas D."/>
            <person name="Sun H."/>
            <person name="Yadav J.S."/>
            <person name="Pangilinan J."/>
            <person name="Larsson K.H."/>
            <person name="Matsuura K."/>
            <person name="Barry K."/>
            <person name="Labutti K."/>
            <person name="Kuo R."/>
            <person name="Ohm R.A."/>
            <person name="Bhattacharya S.S."/>
            <person name="Shirouzu T."/>
            <person name="Yoshinaga Y."/>
            <person name="Martin F.M."/>
            <person name="Grigoriev I.V."/>
            <person name="Hibbett D.S."/>
        </authorList>
    </citation>
    <scope>NUCLEOTIDE SEQUENCE [LARGE SCALE GENOMIC DNA]</scope>
    <source>
        <strain evidence="2 3">HHB12029</strain>
    </source>
</reference>
<evidence type="ECO:0000256" key="1">
    <source>
        <dbReference type="SAM" id="MobiDB-lite"/>
    </source>
</evidence>
<accession>A0A165JEX4</accession>
<evidence type="ECO:0000313" key="3">
    <source>
        <dbReference type="Proteomes" id="UP000077266"/>
    </source>
</evidence>
<feature type="region of interest" description="Disordered" evidence="1">
    <location>
        <begin position="200"/>
        <end position="257"/>
    </location>
</feature>
<keyword evidence="3" id="KW-1185">Reference proteome</keyword>
<dbReference type="AlphaFoldDB" id="A0A165JEX4"/>
<dbReference type="InParanoid" id="A0A165JEX4"/>
<organism evidence="2 3">
    <name type="scientific">Exidia glandulosa HHB12029</name>
    <dbReference type="NCBI Taxonomy" id="1314781"/>
    <lineage>
        <taxon>Eukaryota</taxon>
        <taxon>Fungi</taxon>
        <taxon>Dikarya</taxon>
        <taxon>Basidiomycota</taxon>
        <taxon>Agaricomycotina</taxon>
        <taxon>Agaricomycetes</taxon>
        <taxon>Auriculariales</taxon>
        <taxon>Exidiaceae</taxon>
        <taxon>Exidia</taxon>
    </lineage>
</organism>
<gene>
    <name evidence="2" type="ORF">EXIGLDRAFT_748447</name>
</gene>
<sequence length="257" mass="28435">MRDIHLNGDIVHILSSLDDDTVSQEPAVFSIDVGSSSAIRAQGKYSFNSLFQRISEIAYNGLNGVSLGVFLDDLLPALHFMTGKRHVLTNVAFVCITLSPPLQPDTTPDGFPGLEEFKRLTMESVAQHLEFTNVRGIHIRTANHPTWDPDDTYDLQLGGIFWLVRTPADVSRDNPHAIFPNLREIKDPWGRRWAIDSSTPRFLLDPPSPSGPNSVKASSKRKKNNQGYPENDDETGRPPAKKANAGSSLWSAKGLHL</sequence>
<dbReference type="EMBL" id="KV425967">
    <property type="protein sequence ID" value="KZV94747.1"/>
    <property type="molecule type" value="Genomic_DNA"/>
</dbReference>
<protein>
    <submittedName>
        <fullName evidence="2">Uncharacterized protein</fullName>
    </submittedName>
</protein>
<name>A0A165JEX4_EXIGL</name>
<evidence type="ECO:0000313" key="2">
    <source>
        <dbReference type="EMBL" id="KZV94747.1"/>
    </source>
</evidence>
<proteinExistence type="predicted"/>